<dbReference type="Proteomes" id="UP000192610">
    <property type="component" value="Unassembled WGS sequence"/>
</dbReference>
<gene>
    <name evidence="3" type="ORF">A4H97_02090</name>
</gene>
<evidence type="ECO:0000259" key="2">
    <source>
        <dbReference type="Pfam" id="PF14905"/>
    </source>
</evidence>
<reference evidence="4" key="1">
    <citation type="submission" date="2016-04" db="EMBL/GenBank/DDBJ databases">
        <authorList>
            <person name="Chen L."/>
            <person name="Zhuang W."/>
            <person name="Wang G."/>
        </authorList>
    </citation>
    <scope>NUCLEOTIDE SEQUENCE [LARGE SCALE GENOMIC DNA]</scope>
    <source>
        <strain evidence="4">17621</strain>
    </source>
</reference>
<dbReference type="SUPFAM" id="SSF49464">
    <property type="entry name" value="Carboxypeptidase regulatory domain-like"/>
    <property type="match status" value="1"/>
</dbReference>
<dbReference type="EMBL" id="LVXG01000012">
    <property type="protein sequence ID" value="OQP50653.1"/>
    <property type="molecule type" value="Genomic_DNA"/>
</dbReference>
<feature type="chain" id="PRO_5010718889" description="Outer membrane protein beta-barrel domain-containing protein" evidence="1">
    <location>
        <begin position="21"/>
        <end position="906"/>
    </location>
</feature>
<accession>A0A1V9EWZ2</accession>
<dbReference type="SUPFAM" id="SSF56935">
    <property type="entry name" value="Porins"/>
    <property type="match status" value="1"/>
</dbReference>
<keyword evidence="1" id="KW-0732">Signal</keyword>
<evidence type="ECO:0000313" key="3">
    <source>
        <dbReference type="EMBL" id="OQP50653.1"/>
    </source>
</evidence>
<dbReference type="AlphaFoldDB" id="A0A1V9EWZ2"/>
<keyword evidence="4" id="KW-1185">Reference proteome</keyword>
<comment type="caution">
    <text evidence="3">The sequence shown here is derived from an EMBL/GenBank/DDBJ whole genome shotgun (WGS) entry which is preliminary data.</text>
</comment>
<name>A0A1V9EWZ2_9BACT</name>
<organism evidence="3 4">
    <name type="scientific">Niastella yeongjuensis</name>
    <dbReference type="NCBI Taxonomy" id="354355"/>
    <lineage>
        <taxon>Bacteria</taxon>
        <taxon>Pseudomonadati</taxon>
        <taxon>Bacteroidota</taxon>
        <taxon>Chitinophagia</taxon>
        <taxon>Chitinophagales</taxon>
        <taxon>Chitinophagaceae</taxon>
        <taxon>Niastella</taxon>
    </lineage>
</organism>
<evidence type="ECO:0000256" key="1">
    <source>
        <dbReference type="SAM" id="SignalP"/>
    </source>
</evidence>
<feature type="domain" description="Outer membrane protein beta-barrel" evidence="2">
    <location>
        <begin position="442"/>
        <end position="898"/>
    </location>
</feature>
<dbReference type="Pfam" id="PF14905">
    <property type="entry name" value="OMP_b-brl_3"/>
    <property type="match status" value="1"/>
</dbReference>
<proteinExistence type="predicted"/>
<feature type="signal peptide" evidence="1">
    <location>
        <begin position="1"/>
        <end position="20"/>
    </location>
</feature>
<dbReference type="OrthoDB" id="606930at2"/>
<dbReference type="RefSeq" id="WP_081198987.1">
    <property type="nucleotide sequence ID" value="NZ_FOCZ01000001.1"/>
</dbReference>
<dbReference type="InterPro" id="IPR008969">
    <property type="entry name" value="CarboxyPept-like_regulatory"/>
</dbReference>
<protein>
    <recommendedName>
        <fullName evidence="2">Outer membrane protein beta-barrel domain-containing protein</fullName>
    </recommendedName>
</protein>
<sequence>MRWSAGIIVCFLLFSTCLQAQRNRYGSIKGTVIDSLSRRSLESSSVTVYLAKDSSLVNYALTTHKGEFTVSGVPVSTPCKLVITNRGYETFIMSVSLKPDTKELLLDTIQLVKSFNELKAVTVTALRPPVSVKPDTLEFNVSSFKTMPNAMIEDLLKQLPGVEVDKDGNVTINGKKVSKLMVDGREFFGGDPKVALKNLPKDIIEKLQVVDNKTREARFNKTSNGNEDLAINLTLRKEAQKGWFGRLSAGYGTNERYEGGGMINFFNGNKQFSVIGNVNNTNRGSISGGDFNISTTRSTLDGGGGGLTRAASGGLNFSDNIGSQIKVNGSYFYNNSHTDNLSKSQRQNIFPVSTTTPFYYNADDNNVNDYSNHRLTLNASYNIDTLTEVHLNSNLNTFLSNSVSSKRANSKAQNEELINASENTYSSKGDGRNVSTELFISHRFRKQGRGITLGLNYNYNDQSALNDNIGQNDFYKNNLLDSTDQVNQRGTDKNTGKVISFTATYAEPVNQYISAIFRYNYSRNTNYSDKLTNRFNATTGKYDLEDTAFTNAFSNINVTHTPDVSFTFNKDKYRAAIGSGVQFLTQDNLTITSGNLLHQYYMNFTPSANVGYNFSKTGSVTVYYNGRSQQPSIQQLQPVPDNSNPLYVQLGNPDLRPSFFHNINMQVRESKGNNYWFTGLGFNTTQNQIISQTWFDSVGKQYSEPVNINGNFGMSGNVQYSRTWKRRDVVLRMNLGSNGYFNRNNTFTNQESVTSNAYSISQSLGLNFTYKQVLSIMPTFNIRFNKTKYTGQSLQDASFNTKTFSLSAFWNEPKWLILENNLQYSYNSQIAPGFNKSVTMWSAAANVLLFKKQQAMLRLAVYDLLKQNAGVSRTITQTFIEDRQTQVLQQYFLLSFIYNLRKFSLK</sequence>
<dbReference type="STRING" id="354355.SAMN05660816_00526"/>
<dbReference type="InterPro" id="IPR041700">
    <property type="entry name" value="OMP_b-brl_3"/>
</dbReference>
<evidence type="ECO:0000313" key="4">
    <source>
        <dbReference type="Proteomes" id="UP000192610"/>
    </source>
</evidence>